<proteinExistence type="predicted"/>
<dbReference type="OrthoDB" id="495741at2759"/>
<keyword evidence="3" id="KW-1185">Reference proteome</keyword>
<dbReference type="InterPro" id="IPR019634">
    <property type="entry name" value="Uncharacterised_Ycf49"/>
</dbReference>
<accession>C1FG23</accession>
<name>C1FG23_MICCC</name>
<organism evidence="2 3">
    <name type="scientific">Micromonas commoda (strain RCC299 / NOUM17 / CCMP2709)</name>
    <name type="common">Picoplanktonic green alga</name>
    <dbReference type="NCBI Taxonomy" id="296587"/>
    <lineage>
        <taxon>Eukaryota</taxon>
        <taxon>Viridiplantae</taxon>
        <taxon>Chlorophyta</taxon>
        <taxon>Mamiellophyceae</taxon>
        <taxon>Mamiellales</taxon>
        <taxon>Mamiellaceae</taxon>
        <taxon>Micromonas</taxon>
    </lineage>
</organism>
<feature type="transmembrane region" description="Helical" evidence="1">
    <location>
        <begin position="6"/>
        <end position="27"/>
    </location>
</feature>
<dbReference type="RefSeq" id="XP_002507924.1">
    <property type="nucleotide sequence ID" value="XM_002507878.1"/>
</dbReference>
<feature type="non-terminal residue" evidence="2">
    <location>
        <position position="1"/>
    </location>
</feature>
<dbReference type="AlphaFoldDB" id="C1FG23"/>
<evidence type="ECO:0000313" key="3">
    <source>
        <dbReference type="Proteomes" id="UP000002009"/>
    </source>
</evidence>
<keyword evidence="1" id="KW-0812">Transmembrane</keyword>
<reference evidence="2 3" key="1">
    <citation type="journal article" date="2009" name="Science">
        <title>Green evolution and dynamic adaptations revealed by genomes of the marine picoeukaryotes Micromonas.</title>
        <authorList>
            <person name="Worden A.Z."/>
            <person name="Lee J.H."/>
            <person name="Mock T."/>
            <person name="Rouze P."/>
            <person name="Simmons M.P."/>
            <person name="Aerts A.L."/>
            <person name="Allen A.E."/>
            <person name="Cuvelier M.L."/>
            <person name="Derelle E."/>
            <person name="Everett M.V."/>
            <person name="Foulon E."/>
            <person name="Grimwood J."/>
            <person name="Gundlach H."/>
            <person name="Henrissat B."/>
            <person name="Napoli C."/>
            <person name="McDonald S.M."/>
            <person name="Parker M.S."/>
            <person name="Rombauts S."/>
            <person name="Salamov A."/>
            <person name="Von Dassow P."/>
            <person name="Badger J.H."/>
            <person name="Coutinho P.M."/>
            <person name="Demir E."/>
            <person name="Dubchak I."/>
            <person name="Gentemann C."/>
            <person name="Eikrem W."/>
            <person name="Gready J.E."/>
            <person name="John U."/>
            <person name="Lanier W."/>
            <person name="Lindquist E.A."/>
            <person name="Lucas S."/>
            <person name="Mayer K.F."/>
            <person name="Moreau H."/>
            <person name="Not F."/>
            <person name="Otillar R."/>
            <person name="Panaud O."/>
            <person name="Pangilinan J."/>
            <person name="Paulsen I."/>
            <person name="Piegu B."/>
            <person name="Poliakov A."/>
            <person name="Robbens S."/>
            <person name="Schmutz J."/>
            <person name="Toulza E."/>
            <person name="Wyss T."/>
            <person name="Zelensky A."/>
            <person name="Zhou K."/>
            <person name="Armbrust E.V."/>
            <person name="Bhattacharya D."/>
            <person name="Goodenough U.W."/>
            <person name="Van de Peer Y."/>
            <person name="Grigoriev I.V."/>
        </authorList>
    </citation>
    <scope>NUCLEOTIDE SEQUENCE [LARGE SCALE GENOMIC DNA]</scope>
    <source>
        <strain evidence="3">RCC299 / NOUM17</strain>
    </source>
</reference>
<sequence length="95" mass="10266">NALSVPTWGVHVFSLVEWLVAMGLVWEYAAASGVKEWRWLTWGMLPLHASGVCACVQHFFFNAADLEWLVTAQGALTMAGNAGMCAAAGKLARRS</sequence>
<dbReference type="InParanoid" id="C1FG23"/>
<dbReference type="PANTHER" id="PTHR33833:SF3">
    <property type="entry name" value="YCF49-LIKE PROTEIN"/>
    <property type="match status" value="1"/>
</dbReference>
<keyword evidence="1" id="KW-1133">Transmembrane helix</keyword>
<evidence type="ECO:0000256" key="1">
    <source>
        <dbReference type="SAM" id="Phobius"/>
    </source>
</evidence>
<dbReference type="STRING" id="296587.C1FG23"/>
<feature type="non-terminal residue" evidence="2">
    <location>
        <position position="95"/>
    </location>
</feature>
<keyword evidence="1" id="KW-0472">Membrane</keyword>
<dbReference type="Pfam" id="PF10693">
    <property type="entry name" value="DUF2499"/>
    <property type="match status" value="1"/>
</dbReference>
<dbReference type="PANTHER" id="PTHR33833">
    <property type="entry name" value="NUCLEOLAR-LIKE PROTEIN-RELATED"/>
    <property type="match status" value="1"/>
</dbReference>
<feature type="transmembrane region" description="Helical" evidence="1">
    <location>
        <begin position="39"/>
        <end position="60"/>
    </location>
</feature>
<dbReference type="OMA" id="AGNAGMC"/>
<protein>
    <recommendedName>
        <fullName evidence="4">DUF2499 domain-containing protein</fullName>
    </recommendedName>
</protein>
<dbReference type="GeneID" id="8245558"/>
<evidence type="ECO:0000313" key="2">
    <source>
        <dbReference type="EMBL" id="ACO69182.1"/>
    </source>
</evidence>
<dbReference type="EMBL" id="CP001575">
    <property type="protein sequence ID" value="ACO69182.1"/>
    <property type="molecule type" value="Genomic_DNA"/>
</dbReference>
<gene>
    <name evidence="2" type="ORF">MICPUN_74616</name>
</gene>
<dbReference type="KEGG" id="mis:MICPUN_74616"/>
<evidence type="ECO:0008006" key="4">
    <source>
        <dbReference type="Google" id="ProtNLM"/>
    </source>
</evidence>
<dbReference type="Proteomes" id="UP000002009">
    <property type="component" value="Chromosome 8"/>
</dbReference>